<feature type="domain" description="Glycosyltransferase subfamily 4-like N-terminal" evidence="3">
    <location>
        <begin position="12"/>
        <end position="108"/>
    </location>
</feature>
<gene>
    <name evidence="4" type="ORF">BL253_18040</name>
</gene>
<sequence length="416" mass="43972">MKILVYPHHLEIGGSQTNAIDLATRLRDGHGHEVVFFATPGPAANLLHERKIRLIPAPSAFRAPSARMVTGLVQVVRDQRPDVVHAWDWPQCINALVALGPLGVPFVGSDMNNLSVSANLPKSAPMTFGTEETVDVARSLGHRRVALLEPPVDTGRDDPAVVDGAAFRAEHAVGDGELLVVAVSRLVGWLKLEGLVRGIEAVAELAGSRPVRFVIVGSGTARDELLERAATVNAAAGREVVSVPGPMLDPRPAYAGADVVLGMGGSALRGLAFGKPVLVTGENGFSTVASSETVEPFFWRGYYGVGDGTPSDLAGQLASLLDDAGLRERLGEWARDLVLRRYSLAVAAGRLEEFLTDAAVRPTARADLLRDIAAIGPRATASRVLPTGIRQRLRRGGASGSWADVAVARGTQDRSS</sequence>
<dbReference type="PANTHER" id="PTHR45947:SF3">
    <property type="entry name" value="SULFOQUINOVOSYL TRANSFERASE SQD2"/>
    <property type="match status" value="1"/>
</dbReference>
<evidence type="ECO:0000256" key="1">
    <source>
        <dbReference type="ARBA" id="ARBA00022676"/>
    </source>
</evidence>
<dbReference type="AlphaFoldDB" id="A0A1V2IB72"/>
<dbReference type="CDD" id="cd03801">
    <property type="entry name" value="GT4_PimA-like"/>
    <property type="match status" value="1"/>
</dbReference>
<dbReference type="Pfam" id="PF13439">
    <property type="entry name" value="Glyco_transf_4"/>
    <property type="match status" value="1"/>
</dbReference>
<evidence type="ECO:0000256" key="2">
    <source>
        <dbReference type="ARBA" id="ARBA00022679"/>
    </source>
</evidence>
<reference evidence="5" key="1">
    <citation type="submission" date="2016-10" db="EMBL/GenBank/DDBJ databases">
        <title>Frankia sp. NRRL B-16386 Genome sequencing.</title>
        <authorList>
            <person name="Ghodhbane-Gtari F."/>
            <person name="Swanson E."/>
            <person name="Gueddou A."/>
            <person name="Hezbri K."/>
            <person name="Ktari K."/>
            <person name="Nouioui I."/>
            <person name="Morris K."/>
            <person name="Simpson S."/>
            <person name="Abebe-Akele F."/>
            <person name="Thomas K."/>
            <person name="Gtari M."/>
            <person name="Tisa L.S."/>
        </authorList>
    </citation>
    <scope>NUCLEOTIDE SEQUENCE [LARGE SCALE GENOMIC DNA]</scope>
    <source>
        <strain evidence="5">NRRL B-16386</strain>
    </source>
</reference>
<keyword evidence="1" id="KW-0328">Glycosyltransferase</keyword>
<dbReference type="Gene3D" id="3.40.50.2000">
    <property type="entry name" value="Glycogen Phosphorylase B"/>
    <property type="match status" value="2"/>
</dbReference>
<organism evidence="4 5">
    <name type="scientific">Pseudofrankia asymbiotica</name>
    <dbReference type="NCBI Taxonomy" id="1834516"/>
    <lineage>
        <taxon>Bacteria</taxon>
        <taxon>Bacillati</taxon>
        <taxon>Actinomycetota</taxon>
        <taxon>Actinomycetes</taxon>
        <taxon>Frankiales</taxon>
        <taxon>Frankiaceae</taxon>
        <taxon>Pseudofrankia</taxon>
    </lineage>
</organism>
<dbReference type="InterPro" id="IPR028098">
    <property type="entry name" value="Glyco_trans_4-like_N"/>
</dbReference>
<keyword evidence="2" id="KW-0808">Transferase</keyword>
<dbReference type="SUPFAM" id="SSF53756">
    <property type="entry name" value="UDP-Glycosyltransferase/glycogen phosphorylase"/>
    <property type="match status" value="1"/>
</dbReference>
<dbReference type="PANTHER" id="PTHR45947">
    <property type="entry name" value="SULFOQUINOVOSYL TRANSFERASE SQD2"/>
    <property type="match status" value="1"/>
</dbReference>
<proteinExistence type="predicted"/>
<evidence type="ECO:0000259" key="3">
    <source>
        <dbReference type="Pfam" id="PF13439"/>
    </source>
</evidence>
<dbReference type="GO" id="GO:1901137">
    <property type="term" value="P:carbohydrate derivative biosynthetic process"/>
    <property type="evidence" value="ECO:0007669"/>
    <property type="project" value="UniProtKB-ARBA"/>
</dbReference>
<evidence type="ECO:0000313" key="4">
    <source>
        <dbReference type="EMBL" id="ONH28980.1"/>
    </source>
</evidence>
<accession>A0A1V2IB72</accession>
<dbReference type="STRING" id="1834516.BL253_18040"/>
<dbReference type="RefSeq" id="WP_076818340.1">
    <property type="nucleotide sequence ID" value="NZ_MOMC01000036.1"/>
</dbReference>
<dbReference type="InterPro" id="IPR050194">
    <property type="entry name" value="Glycosyltransferase_grp1"/>
</dbReference>
<dbReference type="GO" id="GO:0016757">
    <property type="term" value="F:glycosyltransferase activity"/>
    <property type="evidence" value="ECO:0007669"/>
    <property type="project" value="UniProtKB-KW"/>
</dbReference>
<dbReference type="Proteomes" id="UP000188929">
    <property type="component" value="Unassembled WGS sequence"/>
</dbReference>
<dbReference type="OrthoDB" id="3861448at2"/>
<keyword evidence="5" id="KW-1185">Reference proteome</keyword>
<name>A0A1V2IB72_9ACTN</name>
<dbReference type="EMBL" id="MOMC01000036">
    <property type="protein sequence ID" value="ONH28980.1"/>
    <property type="molecule type" value="Genomic_DNA"/>
</dbReference>
<protein>
    <recommendedName>
        <fullName evidence="3">Glycosyltransferase subfamily 4-like N-terminal domain-containing protein</fullName>
    </recommendedName>
</protein>
<evidence type="ECO:0000313" key="5">
    <source>
        <dbReference type="Proteomes" id="UP000188929"/>
    </source>
</evidence>
<dbReference type="Pfam" id="PF13692">
    <property type="entry name" value="Glyco_trans_1_4"/>
    <property type="match status" value="1"/>
</dbReference>
<comment type="caution">
    <text evidence="4">The sequence shown here is derived from an EMBL/GenBank/DDBJ whole genome shotgun (WGS) entry which is preliminary data.</text>
</comment>